<dbReference type="KEGG" id="cbv:U729_440"/>
<gene>
    <name evidence="1" type="ORF">U729_440</name>
</gene>
<dbReference type="eggNOG" id="ENOG5032GBY">
    <property type="taxonomic scope" value="Bacteria"/>
</dbReference>
<dbReference type="Proteomes" id="UP000030635">
    <property type="component" value="Chromosome"/>
</dbReference>
<dbReference type="EMBL" id="CP006905">
    <property type="protein sequence ID" value="AIY83095.1"/>
    <property type="molecule type" value="Genomic_DNA"/>
</dbReference>
<dbReference type="RefSeq" id="WP_052139370.1">
    <property type="nucleotide sequence ID" value="NZ_CP006905.1"/>
</dbReference>
<sequence length="75" mass="8713">MSKKNIEELKEEIKNKAEVDLNVVDENSKKYKEDQKEADVLGKKINEELDREAKAEAAMEKEFAKELEADMKARK</sequence>
<dbReference type="AlphaFoldDB" id="A0A0A7FVX4"/>
<reference evidence="1 2" key="1">
    <citation type="journal article" date="2015" name="Infect. Genet. Evol.">
        <title>Genomic sequences of six botulinum neurotoxin-producing strains representing three clostridial species illustrate the mobility and diversity of botulinum neurotoxin genes.</title>
        <authorList>
            <person name="Smith T.J."/>
            <person name="Hill K.K."/>
            <person name="Xie G."/>
            <person name="Foley B.T."/>
            <person name="Williamson C.H."/>
            <person name="Foster J.T."/>
            <person name="Johnson S.L."/>
            <person name="Chertkov O."/>
            <person name="Teshima H."/>
            <person name="Gibbons H.S."/>
            <person name="Johnsky L.A."/>
            <person name="Karavis M.A."/>
            <person name="Smith L.A."/>
        </authorList>
    </citation>
    <scope>NUCLEOTIDE SEQUENCE [LARGE SCALE GENOMIC DNA]</scope>
    <source>
        <strain evidence="1">Sullivan</strain>
    </source>
</reference>
<evidence type="ECO:0000313" key="1">
    <source>
        <dbReference type="EMBL" id="AIY83095.1"/>
    </source>
</evidence>
<evidence type="ECO:0000313" key="2">
    <source>
        <dbReference type="Proteomes" id="UP000030635"/>
    </source>
</evidence>
<name>A0A0A7FVX4_9CLOT</name>
<organism evidence="1 2">
    <name type="scientific">Clostridium baratii str. Sullivan</name>
    <dbReference type="NCBI Taxonomy" id="1415775"/>
    <lineage>
        <taxon>Bacteria</taxon>
        <taxon>Bacillati</taxon>
        <taxon>Bacillota</taxon>
        <taxon>Clostridia</taxon>
        <taxon>Eubacteriales</taxon>
        <taxon>Clostridiaceae</taxon>
        <taxon>Clostridium</taxon>
    </lineage>
</organism>
<protein>
    <submittedName>
        <fullName evidence="1">Uncharacterized protein</fullName>
    </submittedName>
</protein>
<proteinExistence type="predicted"/>
<accession>A0A0A7FVX4</accession>
<keyword evidence="2" id="KW-1185">Reference proteome</keyword>
<dbReference type="HOGENOM" id="CLU_188232_0_0_9"/>